<keyword evidence="9" id="KW-0902">Two-component regulatory system</keyword>
<dbReference type="SMART" id="SM00387">
    <property type="entry name" value="HATPase_c"/>
    <property type="match status" value="1"/>
</dbReference>
<dbReference type="Gene3D" id="3.30.565.10">
    <property type="entry name" value="Histidine kinase-like ATPase, C-terminal domain"/>
    <property type="match status" value="1"/>
</dbReference>
<dbReference type="AlphaFoldDB" id="A0A8I1W6H3"/>
<evidence type="ECO:0000256" key="7">
    <source>
        <dbReference type="ARBA" id="ARBA00022777"/>
    </source>
</evidence>
<evidence type="ECO:0000313" key="14">
    <source>
        <dbReference type="Proteomes" id="UP000664658"/>
    </source>
</evidence>
<comment type="catalytic activity">
    <reaction evidence="1">
        <text>ATP + protein L-histidine = ADP + protein N-phospho-L-histidine.</text>
        <dbReference type="EC" id="2.7.13.3"/>
    </reaction>
</comment>
<comment type="subcellular location">
    <subcellularLocation>
        <location evidence="2">Cell inner membrane</location>
        <topology evidence="2">Multi-pass membrane protein</topology>
    </subcellularLocation>
</comment>
<dbReference type="Gene3D" id="1.10.287.130">
    <property type="match status" value="1"/>
</dbReference>
<evidence type="ECO:0000256" key="8">
    <source>
        <dbReference type="ARBA" id="ARBA00022989"/>
    </source>
</evidence>
<dbReference type="GO" id="GO:0004673">
    <property type="term" value="F:protein histidine kinase activity"/>
    <property type="evidence" value="ECO:0007669"/>
    <property type="project" value="UniProtKB-EC"/>
</dbReference>
<evidence type="ECO:0000313" key="13">
    <source>
        <dbReference type="EMBL" id="MBO1108368.1"/>
    </source>
</evidence>
<dbReference type="Pfam" id="PF02518">
    <property type="entry name" value="HATPase_c"/>
    <property type="match status" value="1"/>
</dbReference>
<feature type="domain" description="HAMP" evidence="12">
    <location>
        <begin position="178"/>
        <end position="229"/>
    </location>
</feature>
<dbReference type="PROSITE" id="PS50109">
    <property type="entry name" value="HIS_KIN"/>
    <property type="match status" value="1"/>
</dbReference>
<dbReference type="InterPro" id="IPR050428">
    <property type="entry name" value="TCS_sensor_his_kinase"/>
</dbReference>
<feature type="transmembrane region" description="Helical" evidence="10">
    <location>
        <begin position="12"/>
        <end position="31"/>
    </location>
</feature>
<sequence>MQIDRFSLRQRVLGATMGWLLLVLVSAGMVVPEILRHYLQQEASQSMRLYLDELSARLEVNSQGVPEVSGLLSDPRFRQPYSGLYWQVTSPAGVLRSRSLWDSGMQESEGQWTGPKAQPLLRVSRELTLPDYPHPLTLVIAQSEVPLHQTLARLTHLFWGILAVTGMGILAIIGVLIGWSLKPLRRVQQQLTQVRQGHQTQLEGALPKELAPLAADLNALLFHYGELLNRARHHTGNLAHALKTPLAVLNNQIALLPPVEQAQLQAPLKQLREQIESHLARARIAGASNILAVRCQPALRVDRIALAMSKVYAARDVELINELDSELQLAVSEDDFDEMAGNLIENGFKWATSLIRVHLQATNDTSAESAMLTLLIDDDGCGIADADRERVLQRGVRLDETTPGSGLGLNIAYEMALSYRGDLRLQPSPLGGLRAELTLPAVRR</sequence>
<keyword evidence="8 10" id="KW-1133">Transmembrane helix</keyword>
<evidence type="ECO:0000259" key="12">
    <source>
        <dbReference type="PROSITE" id="PS50885"/>
    </source>
</evidence>
<evidence type="ECO:0000256" key="9">
    <source>
        <dbReference type="ARBA" id="ARBA00023012"/>
    </source>
</evidence>
<keyword evidence="10" id="KW-0472">Membrane</keyword>
<dbReference type="PROSITE" id="PS50885">
    <property type="entry name" value="HAMP"/>
    <property type="match status" value="1"/>
</dbReference>
<dbReference type="PANTHER" id="PTHR45436:SF5">
    <property type="entry name" value="SENSOR HISTIDINE KINASE TRCS"/>
    <property type="match status" value="1"/>
</dbReference>
<evidence type="ECO:0000259" key="11">
    <source>
        <dbReference type="PROSITE" id="PS50109"/>
    </source>
</evidence>
<gene>
    <name evidence="13" type="ORF">J2R62_09050</name>
</gene>
<dbReference type="InterPro" id="IPR005467">
    <property type="entry name" value="His_kinase_dom"/>
</dbReference>
<keyword evidence="5" id="KW-0808">Transferase</keyword>
<dbReference type="Proteomes" id="UP000664658">
    <property type="component" value="Unassembled WGS sequence"/>
</dbReference>
<evidence type="ECO:0000256" key="1">
    <source>
        <dbReference type="ARBA" id="ARBA00000085"/>
    </source>
</evidence>
<dbReference type="InterPro" id="IPR036890">
    <property type="entry name" value="HATPase_C_sf"/>
</dbReference>
<evidence type="ECO:0000256" key="2">
    <source>
        <dbReference type="ARBA" id="ARBA00004429"/>
    </source>
</evidence>
<dbReference type="GO" id="GO:0000160">
    <property type="term" value="P:phosphorelay signal transduction system"/>
    <property type="evidence" value="ECO:0007669"/>
    <property type="project" value="UniProtKB-KW"/>
</dbReference>
<dbReference type="EMBL" id="JAFNAA010000008">
    <property type="protein sequence ID" value="MBO1108368.1"/>
    <property type="molecule type" value="Genomic_DNA"/>
</dbReference>
<evidence type="ECO:0000256" key="3">
    <source>
        <dbReference type="ARBA" id="ARBA00012438"/>
    </source>
</evidence>
<dbReference type="SUPFAM" id="SSF55874">
    <property type="entry name" value="ATPase domain of HSP90 chaperone/DNA topoisomerase II/histidine kinase"/>
    <property type="match status" value="1"/>
</dbReference>
<name>A0A8I1W6H3_PLESH</name>
<comment type="caution">
    <text evidence="13">The sequence shown here is derived from an EMBL/GenBank/DDBJ whole genome shotgun (WGS) entry which is preliminary data.</text>
</comment>
<dbReference type="EC" id="2.7.13.3" evidence="3"/>
<dbReference type="RefSeq" id="WP_207542072.1">
    <property type="nucleotide sequence ID" value="NZ_JAFNAA010000008.1"/>
</dbReference>
<evidence type="ECO:0000256" key="6">
    <source>
        <dbReference type="ARBA" id="ARBA00022692"/>
    </source>
</evidence>
<keyword evidence="7" id="KW-0418">Kinase</keyword>
<keyword evidence="6 10" id="KW-0812">Transmembrane</keyword>
<feature type="domain" description="Histidine kinase" evidence="11">
    <location>
        <begin position="237"/>
        <end position="443"/>
    </location>
</feature>
<dbReference type="PANTHER" id="PTHR45436">
    <property type="entry name" value="SENSOR HISTIDINE KINASE YKOH"/>
    <property type="match status" value="1"/>
</dbReference>
<evidence type="ECO:0000256" key="10">
    <source>
        <dbReference type="SAM" id="Phobius"/>
    </source>
</evidence>
<reference evidence="13" key="1">
    <citation type="submission" date="2021-03" db="EMBL/GenBank/DDBJ databases">
        <title>Plesiomonas shigelloides zfcc0051, isolated from zebrafish feces.</title>
        <authorList>
            <person name="Vanderhoek Z."/>
            <person name="Gaulke C."/>
        </authorList>
    </citation>
    <scope>NUCLEOTIDE SEQUENCE</scope>
    <source>
        <strain evidence="13">Zfcc0051</strain>
    </source>
</reference>
<dbReference type="InterPro" id="IPR003594">
    <property type="entry name" value="HATPase_dom"/>
</dbReference>
<protein>
    <recommendedName>
        <fullName evidence="3">histidine kinase</fullName>
        <ecNumber evidence="3">2.7.13.3</ecNumber>
    </recommendedName>
</protein>
<keyword evidence="4" id="KW-0597">Phosphoprotein</keyword>
<organism evidence="13 14">
    <name type="scientific">Plesiomonas shigelloides</name>
    <name type="common">Aeromonas shigelloides</name>
    <dbReference type="NCBI Taxonomy" id="703"/>
    <lineage>
        <taxon>Bacteria</taxon>
        <taxon>Pseudomonadati</taxon>
        <taxon>Pseudomonadota</taxon>
        <taxon>Gammaproteobacteria</taxon>
        <taxon>Enterobacterales</taxon>
        <taxon>Enterobacteriaceae</taxon>
        <taxon>Plesiomonas</taxon>
    </lineage>
</organism>
<dbReference type="InterPro" id="IPR003660">
    <property type="entry name" value="HAMP_dom"/>
</dbReference>
<accession>A0A8I1W6H3</accession>
<evidence type="ECO:0000256" key="5">
    <source>
        <dbReference type="ARBA" id="ARBA00022679"/>
    </source>
</evidence>
<evidence type="ECO:0000256" key="4">
    <source>
        <dbReference type="ARBA" id="ARBA00022553"/>
    </source>
</evidence>
<feature type="transmembrane region" description="Helical" evidence="10">
    <location>
        <begin position="157"/>
        <end position="181"/>
    </location>
</feature>
<proteinExistence type="predicted"/>
<dbReference type="GO" id="GO:0005886">
    <property type="term" value="C:plasma membrane"/>
    <property type="evidence" value="ECO:0007669"/>
    <property type="project" value="UniProtKB-SubCell"/>
</dbReference>